<gene>
    <name evidence="1" type="ORF">COU88_02535</name>
</gene>
<dbReference type="EMBL" id="PFED01000110">
    <property type="protein sequence ID" value="PJE62885.1"/>
    <property type="molecule type" value="Genomic_DNA"/>
</dbReference>
<dbReference type="Proteomes" id="UP000229554">
    <property type="component" value="Unassembled WGS sequence"/>
</dbReference>
<dbReference type="AlphaFoldDB" id="A0A2M8KSJ7"/>
<sequence length="90" mass="9110">MLVTTAGGVVGTGVAVATTGVGVGVVTGATVQSSVEPDPEAINLNFTFAKVPVPDFAERFVPVNVTVVALGLAETLLKKSPGVVDTYCKY</sequence>
<comment type="caution">
    <text evidence="1">The sequence shown here is derived from an EMBL/GenBank/DDBJ whole genome shotgun (WGS) entry which is preliminary data.</text>
</comment>
<proteinExistence type="predicted"/>
<protein>
    <submittedName>
        <fullName evidence="1">Uncharacterized protein</fullName>
    </submittedName>
</protein>
<reference evidence="2" key="1">
    <citation type="submission" date="2017-09" db="EMBL/GenBank/DDBJ databases">
        <title>Depth-based differentiation of microbial function through sediment-hosted aquifers and enrichment of novel symbionts in the deep terrestrial subsurface.</title>
        <authorList>
            <person name="Probst A.J."/>
            <person name="Ladd B."/>
            <person name="Jarett J.K."/>
            <person name="Geller-Mcgrath D.E."/>
            <person name="Sieber C.M.K."/>
            <person name="Emerson J.B."/>
            <person name="Anantharaman K."/>
            <person name="Thomas B.C."/>
            <person name="Malmstrom R."/>
            <person name="Stieglmeier M."/>
            <person name="Klingl A."/>
            <person name="Woyke T."/>
            <person name="Ryan C.M."/>
            <person name="Banfield J.F."/>
        </authorList>
    </citation>
    <scope>NUCLEOTIDE SEQUENCE [LARGE SCALE GENOMIC DNA]</scope>
</reference>
<accession>A0A2M8KSJ7</accession>
<organism evidence="1 2">
    <name type="scientific">Candidatus Roizmanbacteria bacterium CG10_big_fil_rev_8_21_14_0_10_39_6</name>
    <dbReference type="NCBI Taxonomy" id="1974853"/>
    <lineage>
        <taxon>Bacteria</taxon>
        <taxon>Candidatus Roizmaniibacteriota</taxon>
    </lineage>
</organism>
<name>A0A2M8KSJ7_9BACT</name>
<evidence type="ECO:0000313" key="1">
    <source>
        <dbReference type="EMBL" id="PJE62885.1"/>
    </source>
</evidence>
<evidence type="ECO:0000313" key="2">
    <source>
        <dbReference type="Proteomes" id="UP000229554"/>
    </source>
</evidence>